<accession>A0A401UTB1</accession>
<comment type="caution">
    <text evidence="1">The sequence shown here is derived from an EMBL/GenBank/DDBJ whole genome shotgun (WGS) entry which is preliminary data.</text>
</comment>
<dbReference type="AlphaFoldDB" id="A0A401UTB1"/>
<gene>
    <name evidence="1" type="ORF">Ctaglu_44000</name>
</gene>
<proteinExistence type="predicted"/>
<evidence type="ECO:0000313" key="2">
    <source>
        <dbReference type="Proteomes" id="UP000287872"/>
    </source>
</evidence>
<dbReference type="Proteomes" id="UP000287872">
    <property type="component" value="Unassembled WGS sequence"/>
</dbReference>
<evidence type="ECO:0000313" key="1">
    <source>
        <dbReference type="EMBL" id="GCD12777.1"/>
    </source>
</evidence>
<dbReference type="EMBL" id="BHYK01000041">
    <property type="protein sequence ID" value="GCD12777.1"/>
    <property type="molecule type" value="Genomic_DNA"/>
</dbReference>
<keyword evidence="2" id="KW-1185">Reference proteome</keyword>
<organism evidence="1 2">
    <name type="scientific">Clostridium tagluense</name>
    <dbReference type="NCBI Taxonomy" id="360422"/>
    <lineage>
        <taxon>Bacteria</taxon>
        <taxon>Bacillati</taxon>
        <taxon>Bacillota</taxon>
        <taxon>Clostridia</taxon>
        <taxon>Eubacteriales</taxon>
        <taxon>Clostridiaceae</taxon>
        <taxon>Clostridium</taxon>
    </lineage>
</organism>
<reference evidence="1 2" key="1">
    <citation type="submission" date="2018-11" db="EMBL/GenBank/DDBJ databases">
        <title>Genome sequencing and assembly of Clostridium tagluense strain A121.</title>
        <authorList>
            <person name="Murakami T."/>
            <person name="Segawa T."/>
            <person name="Shcherbakova V.A."/>
            <person name="Mori H."/>
            <person name="Yoshimura Y."/>
        </authorList>
    </citation>
    <scope>NUCLEOTIDE SEQUENCE [LARGE SCALE GENOMIC DNA]</scope>
    <source>
        <strain evidence="1 2">A121</strain>
    </source>
</reference>
<name>A0A401UTB1_9CLOT</name>
<protein>
    <submittedName>
        <fullName evidence="1">Uncharacterized protein</fullName>
    </submittedName>
</protein>
<sequence>MAQRGRIPTPTAIKLLEGKQKNFYQNMVLFLKHHPGIYIRCLRYQLPKLI</sequence>